<dbReference type="Pfam" id="PF02800">
    <property type="entry name" value="Gp_dh_C"/>
    <property type="match status" value="1"/>
</dbReference>
<dbReference type="InterPro" id="IPR020830">
    <property type="entry name" value="GlycerAld_3-P_DH_AS"/>
</dbReference>
<dbReference type="Gene3D" id="3.40.50.720">
    <property type="entry name" value="NAD(P)-binding Rossmann-like Domain"/>
    <property type="match status" value="1"/>
</dbReference>
<dbReference type="NCBIfam" id="TIGR01534">
    <property type="entry name" value="GAPDH-I"/>
    <property type="match status" value="1"/>
</dbReference>
<evidence type="ECO:0000256" key="4">
    <source>
        <dbReference type="RuleBase" id="RU361160"/>
    </source>
</evidence>
<dbReference type="PRINTS" id="PR00078">
    <property type="entry name" value="G3PDHDRGNASE"/>
</dbReference>
<evidence type="ECO:0000313" key="7">
    <source>
        <dbReference type="Proteomes" id="UP001364156"/>
    </source>
</evidence>
<sequence>MPTRLAINGFGRIGRNVLRALHESGRDDLEVVAINDLMPLETNAALLENDTVHGAFPGDITRGDSSLDIGRGPIAVFAERDPAALPWGDVKVDIVLECTGVFRDVPGASKHLEAGAKRVLISAPGKGVERTVVYGVNESEITASDTIVSNASCTTNCLSPIAKVLDDAFGLKRGFVTTIHSYTASQRLLDSGHKDARRARAAAENIIPTTTGAARAVGLVLPKLVGKLDGTAIRVPTPNVSAIDFTFESETNLTPDAIEAAVVAANNGPMGAVLGVSDKPLVSRDFNHNPLSCVFDTHETRVLDGTMGRVLCWYDNEWGFSNRMLDVAAVMGDLS</sequence>
<dbReference type="EMBL" id="CP146069">
    <property type="protein sequence ID" value="WWR44989.1"/>
    <property type="molecule type" value="Genomic_DNA"/>
</dbReference>
<dbReference type="EC" id="1.2.1.-" evidence="4"/>
<dbReference type="RefSeq" id="WP_338547784.1">
    <property type="nucleotide sequence ID" value="NZ_CP146069.1"/>
</dbReference>
<keyword evidence="2 4" id="KW-0560">Oxidoreductase</keyword>
<evidence type="ECO:0000313" key="6">
    <source>
        <dbReference type="EMBL" id="WWR44989.1"/>
    </source>
</evidence>
<dbReference type="InterPro" id="IPR006424">
    <property type="entry name" value="Glyceraldehyde-3-P_DH_1"/>
</dbReference>
<name>A0ABZ2HE56_9RHOB</name>
<dbReference type="Gene3D" id="3.30.360.10">
    <property type="entry name" value="Dihydrodipicolinate Reductase, domain 2"/>
    <property type="match status" value="1"/>
</dbReference>
<dbReference type="InterPro" id="IPR020831">
    <property type="entry name" value="GlycerAld/Erythrose_P_DH"/>
</dbReference>
<dbReference type="InterPro" id="IPR020829">
    <property type="entry name" value="GlycerAld_3-P_DH_cat"/>
</dbReference>
<dbReference type="CDD" id="cd18126">
    <property type="entry name" value="GAPDH_I_C"/>
    <property type="match status" value="1"/>
</dbReference>
<evidence type="ECO:0000256" key="1">
    <source>
        <dbReference type="ARBA" id="ARBA00007406"/>
    </source>
</evidence>
<accession>A0ABZ2HE56</accession>
<dbReference type="Pfam" id="PF00044">
    <property type="entry name" value="Gp_dh_N"/>
    <property type="match status" value="1"/>
</dbReference>
<comment type="similarity">
    <text evidence="1 3">Belongs to the glyceraldehyde-3-phosphate dehydrogenase family.</text>
</comment>
<dbReference type="CDD" id="cd05214">
    <property type="entry name" value="GAPDH_I_N"/>
    <property type="match status" value="1"/>
</dbReference>
<evidence type="ECO:0000259" key="5">
    <source>
        <dbReference type="SMART" id="SM00846"/>
    </source>
</evidence>
<dbReference type="SMART" id="SM00846">
    <property type="entry name" value="Gp_dh_N"/>
    <property type="match status" value="1"/>
</dbReference>
<evidence type="ECO:0000256" key="3">
    <source>
        <dbReference type="RuleBase" id="RU000397"/>
    </source>
</evidence>
<dbReference type="PROSITE" id="PS00071">
    <property type="entry name" value="GAPDH"/>
    <property type="match status" value="1"/>
</dbReference>
<dbReference type="SUPFAM" id="SSF55347">
    <property type="entry name" value="Glyceraldehyde-3-phosphate dehydrogenase-like, C-terminal domain"/>
    <property type="match status" value="1"/>
</dbReference>
<evidence type="ECO:0000256" key="2">
    <source>
        <dbReference type="ARBA" id="ARBA00023002"/>
    </source>
</evidence>
<dbReference type="InterPro" id="IPR020828">
    <property type="entry name" value="GlycerAld_3-P_DH_NAD(P)-bd"/>
</dbReference>
<organism evidence="6 7">
    <name type="scientific">Roseovarius phycicola</name>
    <dbReference type="NCBI Taxonomy" id="3080976"/>
    <lineage>
        <taxon>Bacteria</taxon>
        <taxon>Pseudomonadati</taxon>
        <taxon>Pseudomonadota</taxon>
        <taxon>Alphaproteobacteria</taxon>
        <taxon>Rhodobacterales</taxon>
        <taxon>Roseobacteraceae</taxon>
        <taxon>Roseovarius</taxon>
    </lineage>
</organism>
<dbReference type="PANTHER" id="PTHR43148">
    <property type="entry name" value="GLYCERALDEHYDE-3-PHOSPHATE DEHYDROGENASE 2"/>
    <property type="match status" value="1"/>
</dbReference>
<keyword evidence="7" id="KW-1185">Reference proteome</keyword>
<reference evidence="6 7" key="1">
    <citation type="submission" date="2023-10" db="EMBL/GenBank/DDBJ databases">
        <title>Roseovarius strain S88 nov., isolated from a marine algae.</title>
        <authorList>
            <person name="Lee M.W."/>
            <person name="Lee J.K."/>
            <person name="Kim J.M."/>
            <person name="Choi D.G."/>
            <person name="Baek J.H."/>
            <person name="Bayburt H."/>
            <person name="Jung J.J."/>
            <person name="Han D.M."/>
            <person name="Jeon C.O."/>
        </authorList>
    </citation>
    <scope>NUCLEOTIDE SEQUENCE [LARGE SCALE GENOMIC DNA]</scope>
    <source>
        <strain evidence="6 7">S88</strain>
    </source>
</reference>
<dbReference type="Proteomes" id="UP001364156">
    <property type="component" value="Chromosome"/>
</dbReference>
<dbReference type="PIRSF" id="PIRSF000149">
    <property type="entry name" value="GAP_DH"/>
    <property type="match status" value="1"/>
</dbReference>
<dbReference type="InterPro" id="IPR036291">
    <property type="entry name" value="NAD(P)-bd_dom_sf"/>
</dbReference>
<gene>
    <name evidence="6" type="primary">gap</name>
    <name evidence="6" type="ORF">RZ517_09130</name>
</gene>
<dbReference type="SUPFAM" id="SSF51735">
    <property type="entry name" value="NAD(P)-binding Rossmann-fold domains"/>
    <property type="match status" value="1"/>
</dbReference>
<feature type="domain" description="Glyceraldehyde 3-phosphate dehydrogenase NAD(P) binding" evidence="5">
    <location>
        <begin position="3"/>
        <end position="153"/>
    </location>
</feature>
<proteinExistence type="inferred from homology"/>
<protein>
    <recommendedName>
        <fullName evidence="4">Glyceraldehyde-3-phosphate dehydrogenase</fullName>
        <ecNumber evidence="4">1.2.1.-</ecNumber>
    </recommendedName>
</protein>